<gene>
    <name evidence="8" type="ORF">ACFPQ9_37690</name>
</gene>
<evidence type="ECO:0000313" key="8">
    <source>
        <dbReference type="EMBL" id="MFC5219585.1"/>
    </source>
</evidence>
<dbReference type="InterPro" id="IPR000792">
    <property type="entry name" value="Tscrpt_reg_LuxR_C"/>
</dbReference>
<evidence type="ECO:0000259" key="6">
    <source>
        <dbReference type="PROSITE" id="PS50043"/>
    </source>
</evidence>
<dbReference type="Pfam" id="PF00072">
    <property type="entry name" value="Response_reg"/>
    <property type="match status" value="1"/>
</dbReference>
<dbReference type="SUPFAM" id="SSF52172">
    <property type="entry name" value="CheY-like"/>
    <property type="match status" value="1"/>
</dbReference>
<evidence type="ECO:0000256" key="3">
    <source>
        <dbReference type="ARBA" id="ARBA00023125"/>
    </source>
</evidence>
<accession>A0ABW0CUF6</accession>
<reference evidence="9" key="1">
    <citation type="journal article" date="2019" name="Int. J. Syst. Evol. Microbiol.">
        <title>The Global Catalogue of Microorganisms (GCM) 10K type strain sequencing project: providing services to taxonomists for standard genome sequencing and annotation.</title>
        <authorList>
            <consortium name="The Broad Institute Genomics Platform"/>
            <consortium name="The Broad Institute Genome Sequencing Center for Infectious Disease"/>
            <person name="Wu L."/>
            <person name="Ma J."/>
        </authorList>
    </citation>
    <scope>NUCLEOTIDE SEQUENCE [LARGE SCALE GENOMIC DNA]</scope>
    <source>
        <strain evidence="9">KCTC 42586</strain>
    </source>
</reference>
<sequence length="215" mass="23416">MADEASRVSVIVVEDHPVYREGIVRGLALSGRVEVVAEASTGRQALQEIRKRHPRVALIDYRLPDLDGIAVLHSIVRDAIPTRVIILSATADSSVVFRAVQEGAAGYVPKDARRQEIVDAVLKVAAGHVVIAAELTGALADEIRIRGPQESPILTARERQVLEAFSRGLSIRQTASELFLAVSTVKTHTQRMYEKLQVSDRAAAVAEAMRRGLLE</sequence>
<dbReference type="InterPro" id="IPR058245">
    <property type="entry name" value="NreC/VraR/RcsB-like_REC"/>
</dbReference>
<evidence type="ECO:0000259" key="7">
    <source>
        <dbReference type="PROSITE" id="PS50110"/>
    </source>
</evidence>
<feature type="modified residue" description="4-aspartylphosphate" evidence="5">
    <location>
        <position position="60"/>
    </location>
</feature>
<dbReference type="SMART" id="SM00421">
    <property type="entry name" value="HTH_LUXR"/>
    <property type="match status" value="1"/>
</dbReference>
<dbReference type="PANTHER" id="PTHR43214:SF24">
    <property type="entry name" value="TRANSCRIPTIONAL REGULATORY PROTEIN NARL-RELATED"/>
    <property type="match status" value="1"/>
</dbReference>
<evidence type="ECO:0000256" key="2">
    <source>
        <dbReference type="ARBA" id="ARBA00023015"/>
    </source>
</evidence>
<evidence type="ECO:0000256" key="1">
    <source>
        <dbReference type="ARBA" id="ARBA00022553"/>
    </source>
</evidence>
<keyword evidence="2" id="KW-0805">Transcription regulation</keyword>
<organism evidence="8 9">
    <name type="scientific">Streptomyces coerulescens</name>
    <dbReference type="NCBI Taxonomy" id="29304"/>
    <lineage>
        <taxon>Bacteria</taxon>
        <taxon>Bacillati</taxon>
        <taxon>Actinomycetota</taxon>
        <taxon>Actinomycetes</taxon>
        <taxon>Kitasatosporales</taxon>
        <taxon>Streptomycetaceae</taxon>
        <taxon>Streptomyces</taxon>
    </lineage>
</organism>
<dbReference type="CDD" id="cd17535">
    <property type="entry name" value="REC_NarL-like"/>
    <property type="match status" value="1"/>
</dbReference>
<dbReference type="CDD" id="cd06170">
    <property type="entry name" value="LuxR_C_like"/>
    <property type="match status" value="1"/>
</dbReference>
<dbReference type="PANTHER" id="PTHR43214">
    <property type="entry name" value="TWO-COMPONENT RESPONSE REGULATOR"/>
    <property type="match status" value="1"/>
</dbReference>
<dbReference type="PROSITE" id="PS50110">
    <property type="entry name" value="RESPONSE_REGULATORY"/>
    <property type="match status" value="1"/>
</dbReference>
<dbReference type="SMART" id="SM00448">
    <property type="entry name" value="REC"/>
    <property type="match status" value="1"/>
</dbReference>
<dbReference type="InterPro" id="IPR001789">
    <property type="entry name" value="Sig_transdc_resp-reg_receiver"/>
</dbReference>
<proteinExistence type="predicted"/>
<evidence type="ECO:0000256" key="5">
    <source>
        <dbReference type="PROSITE-ProRule" id="PRU00169"/>
    </source>
</evidence>
<dbReference type="SUPFAM" id="SSF46894">
    <property type="entry name" value="C-terminal effector domain of the bipartite response regulators"/>
    <property type="match status" value="1"/>
</dbReference>
<dbReference type="InterPro" id="IPR016032">
    <property type="entry name" value="Sig_transdc_resp-reg_C-effctor"/>
</dbReference>
<keyword evidence="4" id="KW-0804">Transcription</keyword>
<dbReference type="RefSeq" id="WP_380863471.1">
    <property type="nucleotide sequence ID" value="NZ_JBHSKM010000044.1"/>
</dbReference>
<keyword evidence="1 5" id="KW-0597">Phosphoprotein</keyword>
<dbReference type="EMBL" id="JBHSKM010000044">
    <property type="protein sequence ID" value="MFC5219585.1"/>
    <property type="molecule type" value="Genomic_DNA"/>
</dbReference>
<protein>
    <submittedName>
        <fullName evidence="8">Response regulator</fullName>
    </submittedName>
</protein>
<name>A0ABW0CUF6_STRCD</name>
<dbReference type="InterPro" id="IPR011006">
    <property type="entry name" value="CheY-like_superfamily"/>
</dbReference>
<keyword evidence="3" id="KW-0238">DNA-binding</keyword>
<feature type="domain" description="Response regulatory" evidence="7">
    <location>
        <begin position="9"/>
        <end position="125"/>
    </location>
</feature>
<dbReference type="PRINTS" id="PR00038">
    <property type="entry name" value="HTHLUXR"/>
</dbReference>
<dbReference type="Gene3D" id="3.40.50.2300">
    <property type="match status" value="1"/>
</dbReference>
<feature type="domain" description="HTH luxR-type" evidence="6">
    <location>
        <begin position="147"/>
        <end position="212"/>
    </location>
</feature>
<dbReference type="InterPro" id="IPR039420">
    <property type="entry name" value="WalR-like"/>
</dbReference>
<evidence type="ECO:0000256" key="4">
    <source>
        <dbReference type="ARBA" id="ARBA00023163"/>
    </source>
</evidence>
<keyword evidence="9" id="KW-1185">Reference proteome</keyword>
<evidence type="ECO:0000313" key="9">
    <source>
        <dbReference type="Proteomes" id="UP001596263"/>
    </source>
</evidence>
<dbReference type="Proteomes" id="UP001596263">
    <property type="component" value="Unassembled WGS sequence"/>
</dbReference>
<dbReference type="Pfam" id="PF00196">
    <property type="entry name" value="GerE"/>
    <property type="match status" value="1"/>
</dbReference>
<dbReference type="PROSITE" id="PS50043">
    <property type="entry name" value="HTH_LUXR_2"/>
    <property type="match status" value="1"/>
</dbReference>
<comment type="caution">
    <text evidence="8">The sequence shown here is derived from an EMBL/GenBank/DDBJ whole genome shotgun (WGS) entry which is preliminary data.</text>
</comment>